<dbReference type="CDD" id="cd00130">
    <property type="entry name" value="PAS"/>
    <property type="match status" value="2"/>
</dbReference>
<dbReference type="FunFam" id="3.30.70.270:FF:000001">
    <property type="entry name" value="Diguanylate cyclase domain protein"/>
    <property type="match status" value="1"/>
</dbReference>
<dbReference type="InterPro" id="IPR050469">
    <property type="entry name" value="Diguanylate_Cyclase"/>
</dbReference>
<dbReference type="SUPFAM" id="SSF55073">
    <property type="entry name" value="Nucleotide cyclase"/>
    <property type="match status" value="1"/>
</dbReference>
<dbReference type="SMART" id="SM00086">
    <property type="entry name" value="PAC"/>
    <property type="match status" value="2"/>
</dbReference>
<dbReference type="GO" id="GO:0005886">
    <property type="term" value="C:plasma membrane"/>
    <property type="evidence" value="ECO:0007669"/>
    <property type="project" value="TreeGrafter"/>
</dbReference>
<dbReference type="NCBIfam" id="TIGR00229">
    <property type="entry name" value="sensory_box"/>
    <property type="match status" value="2"/>
</dbReference>
<dbReference type="InterPro" id="IPR001610">
    <property type="entry name" value="PAC"/>
</dbReference>
<dbReference type="PANTHER" id="PTHR45138">
    <property type="entry name" value="REGULATORY COMPONENTS OF SENSORY TRANSDUCTION SYSTEM"/>
    <property type="match status" value="1"/>
</dbReference>
<comment type="pathway">
    <text evidence="2">Purine metabolism; 3',5'-cyclic di-GMP biosynthesis.</text>
</comment>
<gene>
    <name evidence="8" type="ORF">DWG24_04195</name>
</gene>
<dbReference type="GO" id="GO:0043709">
    <property type="term" value="P:cell adhesion involved in single-species biofilm formation"/>
    <property type="evidence" value="ECO:0007669"/>
    <property type="project" value="TreeGrafter"/>
</dbReference>
<evidence type="ECO:0000256" key="2">
    <source>
        <dbReference type="ARBA" id="ARBA00004665"/>
    </source>
</evidence>
<feature type="domain" description="GGDEF" evidence="7">
    <location>
        <begin position="350"/>
        <end position="487"/>
    </location>
</feature>
<dbReference type="InterPro" id="IPR000700">
    <property type="entry name" value="PAS-assoc_C"/>
</dbReference>
<name>A0AAE6YXD5_9GAMM</name>
<proteinExistence type="predicted"/>
<evidence type="ECO:0000259" key="5">
    <source>
        <dbReference type="PROSITE" id="PS50112"/>
    </source>
</evidence>
<dbReference type="InterPro" id="IPR029787">
    <property type="entry name" value="Nucleotide_cyclase"/>
</dbReference>
<dbReference type="PROSITE" id="PS50112">
    <property type="entry name" value="PAS"/>
    <property type="match status" value="1"/>
</dbReference>
<dbReference type="AlphaFoldDB" id="A0AAE6YXD5"/>
<dbReference type="InterPro" id="IPR000160">
    <property type="entry name" value="GGDEF_dom"/>
</dbReference>
<dbReference type="InterPro" id="IPR013767">
    <property type="entry name" value="PAS_fold"/>
</dbReference>
<dbReference type="EMBL" id="CP033622">
    <property type="protein sequence ID" value="QIZ50052.1"/>
    <property type="molecule type" value="Genomic_DNA"/>
</dbReference>
<dbReference type="InterPro" id="IPR013655">
    <property type="entry name" value="PAS_fold_3"/>
</dbReference>
<dbReference type="SUPFAM" id="SSF55785">
    <property type="entry name" value="PYP-like sensor domain (PAS domain)"/>
    <property type="match status" value="2"/>
</dbReference>
<protein>
    <recommendedName>
        <fullName evidence="3">diguanylate cyclase</fullName>
        <ecNumber evidence="3">2.7.7.65</ecNumber>
    </recommendedName>
</protein>
<comment type="catalytic activity">
    <reaction evidence="4">
        <text>2 GTP = 3',3'-c-di-GMP + 2 diphosphate</text>
        <dbReference type="Rhea" id="RHEA:24898"/>
        <dbReference type="ChEBI" id="CHEBI:33019"/>
        <dbReference type="ChEBI" id="CHEBI:37565"/>
        <dbReference type="ChEBI" id="CHEBI:58805"/>
        <dbReference type="EC" id="2.7.7.65"/>
    </reaction>
</comment>
<dbReference type="PROSITE" id="PS50113">
    <property type="entry name" value="PAC"/>
    <property type="match status" value="2"/>
</dbReference>
<dbReference type="Gene3D" id="3.30.70.270">
    <property type="match status" value="1"/>
</dbReference>
<feature type="domain" description="PAS" evidence="5">
    <location>
        <begin position="37"/>
        <end position="76"/>
    </location>
</feature>
<dbReference type="Pfam" id="PF08447">
    <property type="entry name" value="PAS_3"/>
    <property type="match status" value="1"/>
</dbReference>
<dbReference type="Gene3D" id="3.30.450.20">
    <property type="entry name" value="PAS domain"/>
    <property type="match status" value="2"/>
</dbReference>
<evidence type="ECO:0000259" key="6">
    <source>
        <dbReference type="PROSITE" id="PS50113"/>
    </source>
</evidence>
<dbReference type="PROSITE" id="PS50887">
    <property type="entry name" value="GGDEF"/>
    <property type="match status" value="1"/>
</dbReference>
<reference evidence="8 9" key="1">
    <citation type="submission" date="2018-11" db="EMBL/GenBank/DDBJ databases">
        <title>Complete genome sequence of Dickeya zeae strain CE1 infecting Canna edulis Ker-Gawl. in China.</title>
        <authorList>
            <person name="Zhang J."/>
            <person name="Lin B."/>
            <person name="Shen H."/>
            <person name="Jiang S."/>
            <person name="Pu X."/>
            <person name="Sun D."/>
        </authorList>
    </citation>
    <scope>NUCLEOTIDE SEQUENCE [LARGE SCALE GENOMIC DNA]</scope>
    <source>
        <strain evidence="8 9">CE1</strain>
    </source>
</reference>
<dbReference type="Pfam" id="PF00990">
    <property type="entry name" value="GGDEF"/>
    <property type="match status" value="1"/>
</dbReference>
<sequence>MSGLFHWLKMCWSKKSWKKTASAVSDAQIMAACSSLLMNASTQAAIIATDSANHITLFNSGAERLFGFRAGEVIGRDATTVVLRQGEMGQLSPQALLRHYQPFSVWCYRKKDGGIFWGELSFHEVRLPDERLLGYLSVITDITARERLLEQLHQQQQMMDMLLQHAPAVLYTFVVHRDTVHSDTVHSDTVHSDTVRRNTVGGDADRGSEYRFVYCSPVSTRVLGLTPQAMTAVPFGPGHPLRERILPEDRERIAHYYANGDFHRHSWRSDFRICSENGDVRWIHAEAMASYPEDGSIVFYGSMLDITDLKQSETLLQVLAQTDSLTGIANRRHFDERYQQLWRQHESIQMPLSLLMIDIDRFKRFNDSYGHSKGDACIKSVVETLAGQLPSSECLLGRYGGEEFTVVLPQTDYQQALALAERCRQAVESMEIPHTKSPQGVVTVSIGVAVARPGDAGSSMTQLSNDADDALYRAKHLGRNRVEASPDQNAASA</sequence>
<evidence type="ECO:0000256" key="4">
    <source>
        <dbReference type="ARBA" id="ARBA00034247"/>
    </source>
</evidence>
<dbReference type="EC" id="2.7.7.65" evidence="3"/>
<evidence type="ECO:0000313" key="8">
    <source>
        <dbReference type="EMBL" id="QIZ50052.1"/>
    </source>
</evidence>
<dbReference type="InterPro" id="IPR000014">
    <property type="entry name" value="PAS"/>
</dbReference>
<dbReference type="CDD" id="cd01949">
    <property type="entry name" value="GGDEF"/>
    <property type="match status" value="1"/>
</dbReference>
<dbReference type="InterPro" id="IPR043128">
    <property type="entry name" value="Rev_trsase/Diguanyl_cyclase"/>
</dbReference>
<feature type="domain" description="PAC" evidence="6">
    <location>
        <begin position="267"/>
        <end position="318"/>
    </location>
</feature>
<accession>A0AAE6YXD5</accession>
<feature type="domain" description="PAC" evidence="6">
    <location>
        <begin position="101"/>
        <end position="154"/>
    </location>
</feature>
<dbReference type="InterPro" id="IPR035965">
    <property type="entry name" value="PAS-like_dom_sf"/>
</dbReference>
<dbReference type="SMART" id="SM00267">
    <property type="entry name" value="GGDEF"/>
    <property type="match status" value="1"/>
</dbReference>
<dbReference type="PANTHER" id="PTHR45138:SF9">
    <property type="entry name" value="DIGUANYLATE CYCLASE DGCM-RELATED"/>
    <property type="match status" value="1"/>
</dbReference>
<evidence type="ECO:0000256" key="3">
    <source>
        <dbReference type="ARBA" id="ARBA00012528"/>
    </source>
</evidence>
<evidence type="ECO:0000259" key="7">
    <source>
        <dbReference type="PROSITE" id="PS50887"/>
    </source>
</evidence>
<dbReference type="GO" id="GO:1902201">
    <property type="term" value="P:negative regulation of bacterial-type flagellum-dependent cell motility"/>
    <property type="evidence" value="ECO:0007669"/>
    <property type="project" value="TreeGrafter"/>
</dbReference>
<dbReference type="Proteomes" id="UP000500801">
    <property type="component" value="Chromosome"/>
</dbReference>
<evidence type="ECO:0000256" key="1">
    <source>
        <dbReference type="ARBA" id="ARBA00001946"/>
    </source>
</evidence>
<dbReference type="GO" id="GO:0052621">
    <property type="term" value="F:diguanylate cyclase activity"/>
    <property type="evidence" value="ECO:0007669"/>
    <property type="project" value="UniProtKB-EC"/>
</dbReference>
<organism evidence="8 9">
    <name type="scientific">Dickeya zeae</name>
    <dbReference type="NCBI Taxonomy" id="204042"/>
    <lineage>
        <taxon>Bacteria</taxon>
        <taxon>Pseudomonadati</taxon>
        <taxon>Pseudomonadota</taxon>
        <taxon>Gammaproteobacteria</taxon>
        <taxon>Enterobacterales</taxon>
        <taxon>Pectobacteriaceae</taxon>
        <taxon>Dickeya</taxon>
    </lineage>
</organism>
<dbReference type="NCBIfam" id="TIGR00254">
    <property type="entry name" value="GGDEF"/>
    <property type="match status" value="1"/>
</dbReference>
<comment type="cofactor">
    <cofactor evidence="1">
        <name>Mg(2+)</name>
        <dbReference type="ChEBI" id="CHEBI:18420"/>
    </cofactor>
</comment>
<dbReference type="Pfam" id="PF00989">
    <property type="entry name" value="PAS"/>
    <property type="match status" value="1"/>
</dbReference>
<evidence type="ECO:0000313" key="9">
    <source>
        <dbReference type="Proteomes" id="UP000500801"/>
    </source>
</evidence>